<protein>
    <recommendedName>
        <fullName evidence="1">PDZ domain-containing protein</fullName>
    </recommendedName>
</protein>
<dbReference type="SUPFAM" id="SSF50156">
    <property type="entry name" value="PDZ domain-like"/>
    <property type="match status" value="1"/>
</dbReference>
<dbReference type="PANTHER" id="PTHR19964:SF92">
    <property type="entry name" value="PATJ HOMOLOG"/>
    <property type="match status" value="1"/>
</dbReference>
<dbReference type="Proteomes" id="UP001217089">
    <property type="component" value="Unassembled WGS sequence"/>
</dbReference>
<reference evidence="2 3" key="1">
    <citation type="submission" date="2022-12" db="EMBL/GenBank/DDBJ databases">
        <title>Chromosome-level genome of Tegillarca granosa.</title>
        <authorList>
            <person name="Kim J."/>
        </authorList>
    </citation>
    <scope>NUCLEOTIDE SEQUENCE [LARGE SCALE GENOMIC DNA]</scope>
    <source>
        <strain evidence="2">Teg-2019</strain>
        <tissue evidence="2">Adductor muscle</tissue>
    </source>
</reference>
<dbReference type="Gene3D" id="2.30.42.10">
    <property type="match status" value="1"/>
</dbReference>
<evidence type="ECO:0000259" key="1">
    <source>
        <dbReference type="PROSITE" id="PS50106"/>
    </source>
</evidence>
<sequence>MGHDIILQSLLQLLFKQKDSNAILSIFSAHSEDASHIRTVELQHDATGSLGLSIAGGIGSPLGDTAIIIANLTPAGPAARSQKLKVGDKILSINGEETEGLSHEEVVQKLKTSGTVTLTVTQGEEKRVSVSRQGSRTVSMDMSHEVAAIDNNVFDMEDDG</sequence>
<dbReference type="PROSITE" id="PS50106">
    <property type="entry name" value="PDZ"/>
    <property type="match status" value="1"/>
</dbReference>
<dbReference type="PANTHER" id="PTHR19964">
    <property type="entry name" value="MULTIPLE PDZ DOMAIN PROTEIN"/>
    <property type="match status" value="1"/>
</dbReference>
<name>A0ABQ9EJQ6_TEGGR</name>
<proteinExistence type="predicted"/>
<comment type="caution">
    <text evidence="2">The sequence shown here is derived from an EMBL/GenBank/DDBJ whole genome shotgun (WGS) entry which is preliminary data.</text>
</comment>
<evidence type="ECO:0000313" key="3">
    <source>
        <dbReference type="Proteomes" id="UP001217089"/>
    </source>
</evidence>
<feature type="domain" description="PDZ" evidence="1">
    <location>
        <begin position="39"/>
        <end position="114"/>
    </location>
</feature>
<gene>
    <name evidence="2" type="ORF">KUTeg_016053</name>
</gene>
<dbReference type="InterPro" id="IPR036034">
    <property type="entry name" value="PDZ_sf"/>
</dbReference>
<accession>A0ABQ9EJQ6</accession>
<dbReference type="InterPro" id="IPR051342">
    <property type="entry name" value="PDZ_scaffold"/>
</dbReference>
<dbReference type="EMBL" id="JARBDR010000813">
    <property type="protein sequence ID" value="KAJ8305508.1"/>
    <property type="molecule type" value="Genomic_DNA"/>
</dbReference>
<organism evidence="2 3">
    <name type="scientific">Tegillarca granosa</name>
    <name type="common">Malaysian cockle</name>
    <name type="synonym">Anadara granosa</name>
    <dbReference type="NCBI Taxonomy" id="220873"/>
    <lineage>
        <taxon>Eukaryota</taxon>
        <taxon>Metazoa</taxon>
        <taxon>Spiralia</taxon>
        <taxon>Lophotrochozoa</taxon>
        <taxon>Mollusca</taxon>
        <taxon>Bivalvia</taxon>
        <taxon>Autobranchia</taxon>
        <taxon>Pteriomorphia</taxon>
        <taxon>Arcoida</taxon>
        <taxon>Arcoidea</taxon>
        <taxon>Arcidae</taxon>
        <taxon>Tegillarca</taxon>
    </lineage>
</organism>
<dbReference type="SMART" id="SM00228">
    <property type="entry name" value="PDZ"/>
    <property type="match status" value="1"/>
</dbReference>
<evidence type="ECO:0000313" key="2">
    <source>
        <dbReference type="EMBL" id="KAJ8305508.1"/>
    </source>
</evidence>
<dbReference type="InterPro" id="IPR001478">
    <property type="entry name" value="PDZ"/>
</dbReference>
<dbReference type="Pfam" id="PF00595">
    <property type="entry name" value="PDZ"/>
    <property type="match status" value="1"/>
</dbReference>
<keyword evidence="3" id="KW-1185">Reference proteome</keyword>